<gene>
    <name evidence="8" type="ORF">CCS01_24380</name>
</gene>
<keyword evidence="4" id="KW-0411">Iron-sulfur</keyword>
<evidence type="ECO:0000256" key="3">
    <source>
        <dbReference type="ARBA" id="ARBA00023004"/>
    </source>
</evidence>
<keyword evidence="9" id="KW-1185">Reference proteome</keyword>
<proteinExistence type="inferred from homology"/>
<dbReference type="GO" id="GO:0046872">
    <property type="term" value="F:metal ion binding"/>
    <property type="evidence" value="ECO:0007669"/>
    <property type="project" value="UniProtKB-KW"/>
</dbReference>
<dbReference type="InterPro" id="IPR017941">
    <property type="entry name" value="Rieske_2Fe-2S"/>
</dbReference>
<name>A0A2S6N1I0_RHOGL</name>
<keyword evidence="1" id="KW-0001">2Fe-2S</keyword>
<keyword evidence="2" id="KW-0479">Metal-binding</keyword>
<dbReference type="InterPro" id="IPR036922">
    <property type="entry name" value="Rieske_2Fe-2S_sf"/>
</dbReference>
<evidence type="ECO:0000256" key="2">
    <source>
        <dbReference type="ARBA" id="ARBA00022723"/>
    </source>
</evidence>
<sequence length="105" mass="11202">MGDWVRVAAKSDIAENAVLGVRVGDKDVALYHLPGGEFHATSNVCSHEYALLSDGWLENGCIECPLHAAQFDVRTGKALSAPADEDIPVYPVKVEGDDVLVQLPG</sequence>
<comment type="caution">
    <text evidence="8">The sequence shown here is derived from an EMBL/GenBank/DDBJ whole genome shotgun (WGS) entry which is preliminary data.</text>
</comment>
<feature type="domain" description="Rieske" evidence="7">
    <location>
        <begin position="5"/>
        <end position="101"/>
    </location>
</feature>
<keyword evidence="3" id="KW-0408">Iron</keyword>
<dbReference type="OrthoDB" id="9800167at2"/>
<evidence type="ECO:0000313" key="8">
    <source>
        <dbReference type="EMBL" id="PPQ28475.1"/>
    </source>
</evidence>
<dbReference type="PANTHER" id="PTHR21496">
    <property type="entry name" value="FERREDOXIN-RELATED"/>
    <property type="match status" value="1"/>
</dbReference>
<dbReference type="GO" id="GO:0051537">
    <property type="term" value="F:2 iron, 2 sulfur cluster binding"/>
    <property type="evidence" value="ECO:0007669"/>
    <property type="project" value="UniProtKB-KW"/>
</dbReference>
<dbReference type="Proteomes" id="UP000239724">
    <property type="component" value="Unassembled WGS sequence"/>
</dbReference>
<evidence type="ECO:0000256" key="6">
    <source>
        <dbReference type="ARBA" id="ARBA00038001"/>
    </source>
</evidence>
<evidence type="ECO:0000256" key="5">
    <source>
        <dbReference type="ARBA" id="ARBA00034078"/>
    </source>
</evidence>
<dbReference type="Gene3D" id="2.102.10.10">
    <property type="entry name" value="Rieske [2Fe-2S] iron-sulphur domain"/>
    <property type="match status" value="1"/>
</dbReference>
<accession>A0A2S6N1I0</accession>
<dbReference type="AlphaFoldDB" id="A0A2S6N1I0"/>
<dbReference type="Pfam" id="PF00355">
    <property type="entry name" value="Rieske"/>
    <property type="match status" value="1"/>
</dbReference>
<organism evidence="8 9">
    <name type="scientific">Rhodopila globiformis</name>
    <name type="common">Rhodopseudomonas globiformis</name>
    <dbReference type="NCBI Taxonomy" id="1071"/>
    <lineage>
        <taxon>Bacteria</taxon>
        <taxon>Pseudomonadati</taxon>
        <taxon>Pseudomonadota</taxon>
        <taxon>Alphaproteobacteria</taxon>
        <taxon>Acetobacterales</taxon>
        <taxon>Acetobacteraceae</taxon>
        <taxon>Rhodopila</taxon>
    </lineage>
</organism>
<protein>
    <submittedName>
        <fullName evidence="8">Ferredoxin</fullName>
    </submittedName>
</protein>
<dbReference type="RefSeq" id="WP_104521425.1">
    <property type="nucleotide sequence ID" value="NZ_NHRY01000243.1"/>
</dbReference>
<dbReference type="PANTHER" id="PTHR21496:SF0">
    <property type="entry name" value="RIESKE DOMAIN-CONTAINING PROTEIN"/>
    <property type="match status" value="1"/>
</dbReference>
<reference evidence="8 9" key="1">
    <citation type="journal article" date="2018" name="Arch. Microbiol.">
        <title>New insights into the metabolic potential of the phototrophic purple bacterium Rhodopila globiformis DSM 161(T) from its draft genome sequence and evidence for a vanadium-dependent nitrogenase.</title>
        <authorList>
            <person name="Imhoff J.F."/>
            <person name="Rahn T."/>
            <person name="Kunzel S."/>
            <person name="Neulinger S.C."/>
        </authorList>
    </citation>
    <scope>NUCLEOTIDE SEQUENCE [LARGE SCALE GENOMIC DNA]</scope>
    <source>
        <strain evidence="8 9">DSM 161</strain>
    </source>
</reference>
<comment type="similarity">
    <text evidence="6">Belongs to the bacterial ring-hydroxylating dioxygenase ferredoxin component family.</text>
</comment>
<evidence type="ECO:0000256" key="1">
    <source>
        <dbReference type="ARBA" id="ARBA00022714"/>
    </source>
</evidence>
<evidence type="ECO:0000313" key="9">
    <source>
        <dbReference type="Proteomes" id="UP000239724"/>
    </source>
</evidence>
<comment type="cofactor">
    <cofactor evidence="5">
        <name>[2Fe-2S] cluster</name>
        <dbReference type="ChEBI" id="CHEBI:190135"/>
    </cofactor>
</comment>
<evidence type="ECO:0000259" key="7">
    <source>
        <dbReference type="PROSITE" id="PS51296"/>
    </source>
</evidence>
<evidence type="ECO:0000256" key="4">
    <source>
        <dbReference type="ARBA" id="ARBA00023014"/>
    </source>
</evidence>
<dbReference type="SUPFAM" id="SSF50022">
    <property type="entry name" value="ISP domain"/>
    <property type="match status" value="1"/>
</dbReference>
<dbReference type="PROSITE" id="PS51296">
    <property type="entry name" value="RIESKE"/>
    <property type="match status" value="1"/>
</dbReference>
<dbReference type="CDD" id="cd03528">
    <property type="entry name" value="Rieske_RO_ferredoxin"/>
    <property type="match status" value="1"/>
</dbReference>
<dbReference type="EMBL" id="NHRY01000243">
    <property type="protein sequence ID" value="PPQ28475.1"/>
    <property type="molecule type" value="Genomic_DNA"/>
</dbReference>